<dbReference type="PATRIC" id="fig|1030009.3.peg.2015"/>
<dbReference type="FunFam" id="3.30.1130.10:FF:000001">
    <property type="entry name" value="GTP cyclohydrolase 1"/>
    <property type="match status" value="1"/>
</dbReference>
<dbReference type="EMBL" id="CP002816">
    <property type="protein sequence ID" value="AEH93031.1"/>
    <property type="molecule type" value="Genomic_DNA"/>
</dbReference>
<feature type="binding site" evidence="5">
    <location>
        <position position="81"/>
    </location>
    <ligand>
        <name>Zn(2+)</name>
        <dbReference type="ChEBI" id="CHEBI:29105"/>
    </ligand>
</feature>
<accession>A0A0E0UXG7</accession>
<dbReference type="PANTHER" id="PTHR11109:SF7">
    <property type="entry name" value="GTP CYCLOHYDROLASE 1"/>
    <property type="match status" value="1"/>
</dbReference>
<dbReference type="GO" id="GO:0006729">
    <property type="term" value="P:tetrahydrobiopterin biosynthetic process"/>
    <property type="evidence" value="ECO:0007669"/>
    <property type="project" value="TreeGrafter"/>
</dbReference>
<dbReference type="NCBIfam" id="NF006826">
    <property type="entry name" value="PRK09347.1-3"/>
    <property type="match status" value="1"/>
</dbReference>
<evidence type="ECO:0000256" key="5">
    <source>
        <dbReference type="HAMAP-Rule" id="MF_00223"/>
    </source>
</evidence>
<comment type="similarity">
    <text evidence="5">Belongs to the GTP cyclohydrolase I family.</text>
</comment>
<keyword evidence="5" id="KW-0547">Nucleotide-binding</keyword>
<dbReference type="GO" id="GO:0046654">
    <property type="term" value="P:tetrahydrofolate biosynthetic process"/>
    <property type="evidence" value="ECO:0007669"/>
    <property type="project" value="UniProtKB-UniRule"/>
</dbReference>
<feature type="domain" description="GTP cyclohydrolase I" evidence="6">
    <location>
        <begin position="10"/>
        <end position="186"/>
    </location>
</feature>
<dbReference type="Gene3D" id="3.30.1130.10">
    <property type="match status" value="1"/>
</dbReference>
<dbReference type="Gene3D" id="1.10.286.10">
    <property type="match status" value="1"/>
</dbReference>
<dbReference type="GO" id="GO:0006730">
    <property type="term" value="P:one-carbon metabolic process"/>
    <property type="evidence" value="ECO:0007669"/>
    <property type="project" value="UniProtKB-UniRule"/>
</dbReference>
<dbReference type="GO" id="GO:0005737">
    <property type="term" value="C:cytoplasm"/>
    <property type="evidence" value="ECO:0007669"/>
    <property type="project" value="TreeGrafter"/>
</dbReference>
<evidence type="ECO:0000256" key="1">
    <source>
        <dbReference type="ARBA" id="ARBA00001052"/>
    </source>
</evidence>
<dbReference type="PANTHER" id="PTHR11109">
    <property type="entry name" value="GTP CYCLOHYDROLASE I"/>
    <property type="match status" value="1"/>
</dbReference>
<dbReference type="KEGG" id="lmq:LMM7_2026"/>
<keyword evidence="5" id="KW-0862">Zinc</keyword>
<dbReference type="EC" id="3.5.4.16" evidence="5"/>
<evidence type="ECO:0000313" key="7">
    <source>
        <dbReference type="EMBL" id="AEH93031.1"/>
    </source>
</evidence>
<dbReference type="HOGENOM" id="CLU_049768_3_3_9"/>
<dbReference type="InterPro" id="IPR020602">
    <property type="entry name" value="GTP_CycHdrlase_I_dom"/>
</dbReference>
<dbReference type="InterPro" id="IPR043133">
    <property type="entry name" value="GTP-CH-I_C/QueF"/>
</dbReference>
<evidence type="ECO:0000256" key="4">
    <source>
        <dbReference type="ARBA" id="ARBA00022801"/>
    </source>
</evidence>
<dbReference type="NCBIfam" id="TIGR00063">
    <property type="entry name" value="folE"/>
    <property type="match status" value="1"/>
</dbReference>
<organism evidence="7 8">
    <name type="scientific">Listeria monocytogenes serotype 4a (strain M7)</name>
    <dbReference type="NCBI Taxonomy" id="1030009"/>
    <lineage>
        <taxon>Bacteria</taxon>
        <taxon>Bacillati</taxon>
        <taxon>Bacillota</taxon>
        <taxon>Bacilli</taxon>
        <taxon>Bacillales</taxon>
        <taxon>Listeriaceae</taxon>
        <taxon>Listeria</taxon>
    </lineage>
</organism>
<proteinExistence type="inferred from homology"/>
<feature type="binding site" evidence="5">
    <location>
        <position position="150"/>
    </location>
    <ligand>
        <name>Zn(2+)</name>
        <dbReference type="ChEBI" id="CHEBI:29105"/>
    </ligand>
</feature>
<dbReference type="GO" id="GO:0003934">
    <property type="term" value="F:GTP cyclohydrolase I activity"/>
    <property type="evidence" value="ECO:0007669"/>
    <property type="project" value="UniProtKB-UniRule"/>
</dbReference>
<dbReference type="AlphaFoldDB" id="A0A0E0UXG7"/>
<keyword evidence="5" id="KW-0479">Metal-binding</keyword>
<dbReference type="SMR" id="A0A0E0UXG7"/>
<evidence type="ECO:0000313" key="8">
    <source>
        <dbReference type="Proteomes" id="UP000000486"/>
    </source>
</evidence>
<keyword evidence="4 5" id="KW-0378">Hydrolase</keyword>
<evidence type="ECO:0000259" key="6">
    <source>
        <dbReference type="Pfam" id="PF01227"/>
    </source>
</evidence>
<comment type="catalytic activity">
    <reaction evidence="1 5">
        <text>GTP + H2O = 7,8-dihydroneopterin 3'-triphosphate + formate + H(+)</text>
        <dbReference type="Rhea" id="RHEA:17473"/>
        <dbReference type="ChEBI" id="CHEBI:15377"/>
        <dbReference type="ChEBI" id="CHEBI:15378"/>
        <dbReference type="ChEBI" id="CHEBI:15740"/>
        <dbReference type="ChEBI" id="CHEBI:37565"/>
        <dbReference type="ChEBI" id="CHEBI:58462"/>
        <dbReference type="EC" id="3.5.4.16"/>
    </reaction>
</comment>
<dbReference type="HAMAP" id="MF_00223">
    <property type="entry name" value="FolE"/>
    <property type="match status" value="1"/>
</dbReference>
<dbReference type="RefSeq" id="WP_003728758.1">
    <property type="nucleotide sequence ID" value="NC_017537.1"/>
</dbReference>
<dbReference type="InterPro" id="IPR018234">
    <property type="entry name" value="GTP_CycHdrlase_I_CS"/>
</dbReference>
<dbReference type="FunFam" id="1.10.286.10:FF:000001">
    <property type="entry name" value="GTP cyclohydrolase 1"/>
    <property type="match status" value="1"/>
</dbReference>
<gene>
    <name evidence="5 7" type="primary">folE</name>
    <name evidence="7" type="ordered locus">LMM7_2026</name>
</gene>
<dbReference type="PROSITE" id="PS00859">
    <property type="entry name" value="GTP_CYCLOHYDROL_1_1"/>
    <property type="match status" value="1"/>
</dbReference>
<comment type="subunit">
    <text evidence="5">Homopolymer.</text>
</comment>
<dbReference type="GO" id="GO:0005525">
    <property type="term" value="F:GTP binding"/>
    <property type="evidence" value="ECO:0007669"/>
    <property type="project" value="UniProtKB-KW"/>
</dbReference>
<dbReference type="Proteomes" id="UP000000486">
    <property type="component" value="Chromosome"/>
</dbReference>
<dbReference type="Pfam" id="PF01227">
    <property type="entry name" value="GTP_cyclohydroI"/>
    <property type="match status" value="1"/>
</dbReference>
<name>A0A0E0UXG7_LISMM</name>
<dbReference type="GO" id="GO:0008270">
    <property type="term" value="F:zinc ion binding"/>
    <property type="evidence" value="ECO:0007669"/>
    <property type="project" value="UniProtKB-UniRule"/>
</dbReference>
<reference evidence="7 8" key="1">
    <citation type="journal article" date="2011" name="J. Bacteriol.">
        <title>Genome sequence of the nonpathogenic Listeria monocytogenes serovar 4a strain M7.</title>
        <authorList>
            <person name="Chen J."/>
            <person name="Xia Y."/>
            <person name="Cheng C."/>
            <person name="Fang C."/>
            <person name="Shan Y."/>
            <person name="Jin G."/>
            <person name="Fang W."/>
        </authorList>
    </citation>
    <scope>NUCLEOTIDE SEQUENCE [LARGE SCALE GENOMIC DNA]</scope>
    <source>
        <strain evidence="7 8">M7</strain>
    </source>
</reference>
<comment type="pathway">
    <text evidence="2 5">Cofactor biosynthesis; 7,8-dihydroneopterin triphosphate biosynthesis; 7,8-dihydroneopterin triphosphate from GTP: step 1/1.</text>
</comment>
<feature type="binding site" evidence="5">
    <location>
        <position position="78"/>
    </location>
    <ligand>
        <name>Zn(2+)</name>
        <dbReference type="ChEBI" id="CHEBI:29105"/>
    </ligand>
</feature>
<dbReference type="InterPro" id="IPR043134">
    <property type="entry name" value="GTP-CH-I_N"/>
</dbReference>
<protein>
    <recommendedName>
        <fullName evidence="5">GTP cyclohydrolase 1</fullName>
        <ecNumber evidence="5">3.5.4.16</ecNumber>
    </recommendedName>
    <alternativeName>
        <fullName evidence="5">GTP cyclohydrolase I</fullName>
        <shortName evidence="5">GTP-CH-I</shortName>
    </alternativeName>
</protein>
<sequence>MEQIDKQKIADAVKVILEAVGENPDREGLIDTPMRVARMYEEVFAGLKKDPSVHFDTIFEEQHEELVLVKDIRFSSMCEHHLVPFFGVAHVAYLPQNGRVAGLSKLARVVDDVSRRPQLQERITTTVAEIMMDKLKPLGVMVIMEAEHMCMTIRGVNKPGTKTITSAVRGAFKNDDKLRSEVLALIKHN</sequence>
<dbReference type="UniPathway" id="UPA00848">
    <property type="reaction ID" value="UER00151"/>
</dbReference>
<dbReference type="InterPro" id="IPR001474">
    <property type="entry name" value="GTP_CycHdrlase_I"/>
</dbReference>
<dbReference type="PROSITE" id="PS00860">
    <property type="entry name" value="GTP_CYCLOHYDROL_1_2"/>
    <property type="match status" value="1"/>
</dbReference>
<dbReference type="NCBIfam" id="NF006825">
    <property type="entry name" value="PRK09347.1-2"/>
    <property type="match status" value="1"/>
</dbReference>
<evidence type="ECO:0000256" key="3">
    <source>
        <dbReference type="ARBA" id="ARBA00022563"/>
    </source>
</evidence>
<keyword evidence="3 5" id="KW-0554">One-carbon metabolism</keyword>
<keyword evidence="5" id="KW-0342">GTP-binding</keyword>
<evidence type="ECO:0000256" key="2">
    <source>
        <dbReference type="ARBA" id="ARBA00005080"/>
    </source>
</evidence>
<dbReference type="SUPFAM" id="SSF55620">
    <property type="entry name" value="Tetrahydrobiopterin biosynthesis enzymes-like"/>
    <property type="match status" value="1"/>
</dbReference>